<dbReference type="AlphaFoldDB" id="A0A1T3MN49"/>
<evidence type="ECO:0000313" key="1">
    <source>
        <dbReference type="EMBL" id="OPC66068.1"/>
    </source>
</evidence>
<keyword evidence="2" id="KW-1185">Reference proteome</keyword>
<comment type="caution">
    <text evidence="1">The sequence shown here is derived from an EMBL/GenBank/DDBJ whole genome shotgun (WGS) entry which is preliminary data.</text>
</comment>
<reference evidence="1 2" key="1">
    <citation type="submission" date="2016-06" db="EMBL/GenBank/DDBJ databases">
        <title>Revisiting the taxonomy of the Elizabethkingia Genus based on Whole-Genome Sequencing, Optical Mapping, and MALDI-TOF.</title>
        <authorList>
            <person name="Nicholson A.C."/>
        </authorList>
    </citation>
    <scope>NUCLEOTIDE SEQUENCE [LARGE SCALE GENOMIC DNA]</scope>
    <source>
        <strain evidence="1 2">G4070</strain>
    </source>
</reference>
<accession>A0A1T3MN49</accession>
<sequence>MSFIANIFARINQHPNLNQLWQIIFVNVAVPKPIVYHLCFPDVATAILQKKDICFMKADRKPSTIANTVVQNPPV</sequence>
<gene>
    <name evidence="1" type="ORF">BAZ10_02185</name>
</gene>
<proteinExistence type="predicted"/>
<organism evidence="1 2">
    <name type="scientific">Elizabethkingia occulta</name>
    <dbReference type="NCBI Taxonomy" id="1867263"/>
    <lineage>
        <taxon>Bacteria</taxon>
        <taxon>Pseudomonadati</taxon>
        <taxon>Bacteroidota</taxon>
        <taxon>Flavobacteriia</taxon>
        <taxon>Flavobacteriales</taxon>
        <taxon>Weeksellaceae</taxon>
        <taxon>Elizabethkingia</taxon>
    </lineage>
</organism>
<dbReference type="EMBL" id="MAHX01000013">
    <property type="protein sequence ID" value="OPC66068.1"/>
    <property type="molecule type" value="Genomic_DNA"/>
</dbReference>
<name>A0A1T3MN49_9FLAO</name>
<evidence type="ECO:0000313" key="2">
    <source>
        <dbReference type="Proteomes" id="UP000190813"/>
    </source>
</evidence>
<dbReference type="Proteomes" id="UP000190813">
    <property type="component" value="Unassembled WGS sequence"/>
</dbReference>
<protein>
    <submittedName>
        <fullName evidence="1">Uncharacterized protein</fullName>
    </submittedName>
</protein>